<keyword evidence="1" id="KW-0472">Membrane</keyword>
<dbReference type="eggNOG" id="ENOG502Z8Y9">
    <property type="taxonomic scope" value="Bacteria"/>
</dbReference>
<dbReference type="KEGG" id="pami:JCM7686_3435"/>
<evidence type="ECO:0000256" key="1">
    <source>
        <dbReference type="SAM" id="Phobius"/>
    </source>
</evidence>
<organism evidence="2 3">
    <name type="scientific">Paracoccus aminophilus JCM 7686</name>
    <dbReference type="NCBI Taxonomy" id="1367847"/>
    <lineage>
        <taxon>Bacteria</taxon>
        <taxon>Pseudomonadati</taxon>
        <taxon>Pseudomonadota</taxon>
        <taxon>Alphaproteobacteria</taxon>
        <taxon>Rhodobacterales</taxon>
        <taxon>Paracoccaceae</taxon>
        <taxon>Paracoccus</taxon>
    </lineage>
</organism>
<keyword evidence="1" id="KW-0812">Transmembrane</keyword>
<name>S5Y412_PARAH</name>
<feature type="transmembrane region" description="Helical" evidence="1">
    <location>
        <begin position="109"/>
        <end position="132"/>
    </location>
</feature>
<keyword evidence="1" id="KW-1133">Transmembrane helix</keyword>
<proteinExistence type="predicted"/>
<keyword evidence="3" id="KW-1185">Reference proteome</keyword>
<feature type="transmembrane region" description="Helical" evidence="1">
    <location>
        <begin position="293"/>
        <end position="310"/>
    </location>
</feature>
<dbReference type="EMBL" id="CP006650">
    <property type="protein sequence ID" value="AGT10470.1"/>
    <property type="molecule type" value="Genomic_DNA"/>
</dbReference>
<protein>
    <recommendedName>
        <fullName evidence="4">DUF2157 domain-containing protein</fullName>
    </recommendedName>
</protein>
<feature type="transmembrane region" description="Helical" evidence="1">
    <location>
        <begin position="240"/>
        <end position="259"/>
    </location>
</feature>
<dbReference type="HOGENOM" id="CLU_831222_0_0_5"/>
<feature type="transmembrane region" description="Helical" evidence="1">
    <location>
        <begin position="210"/>
        <end position="228"/>
    </location>
</feature>
<feature type="transmembrane region" description="Helical" evidence="1">
    <location>
        <begin position="316"/>
        <end position="337"/>
    </location>
</feature>
<feature type="transmembrane region" description="Helical" evidence="1">
    <location>
        <begin position="84"/>
        <end position="102"/>
    </location>
</feature>
<dbReference type="PATRIC" id="fig|1367847.3.peg.3467"/>
<dbReference type="AlphaFoldDB" id="S5Y412"/>
<evidence type="ECO:0008006" key="4">
    <source>
        <dbReference type="Google" id="ProtNLM"/>
    </source>
</evidence>
<dbReference type="STRING" id="1367847.JCM7686_3435"/>
<sequence length="364" mass="38454">MKDRASGMADLSGDDLKAAVAAGIVSEAQAASIQALAAQRLAGRPAPDDEAFELFRGFAEIFITAGLLILMAGLMGLASAAGDSLAFCLIGVVLSIGFARYFTVRRRMVLPSIVLVSAFALSVMGAILALLLEKTGFGSDLQRLELLAGGGMLLALVGWYWWFRLPFTMFLIGLAGLFLGVALIAPYDLISLTTAQSPAELLSLTGGSRLGLATLVVGLVAALGGIWFDTRDPYRLGRASASAFWLHLIAAPAIMNTLGQTAMALEGPGRLLAMALVLAVMTVFALIIDRRSFLTAGLGYLVWLIWTLAYRNGAGLDWPMVLVLIGGAVTALGAWWVPLRAVLMRALPDFPGKDRLPPYAKGAL</sequence>
<gene>
    <name evidence="2" type="ORF">JCM7686_3435</name>
</gene>
<reference evidence="2 3" key="1">
    <citation type="journal article" date="2014" name="BMC Genomics">
        <title>Architecture and functions of a multipartite genome of the methylotrophic bacterium Paracoccus aminophilus JCM 7686, containing primary and secondary chromids.</title>
        <authorList>
            <person name="Dziewit L."/>
            <person name="Czarnecki J."/>
            <person name="Wibberg D."/>
            <person name="Radlinska M."/>
            <person name="Mrozek P."/>
            <person name="Szymczak M."/>
            <person name="Schluter A."/>
            <person name="Puhler A."/>
            <person name="Bartosik D."/>
        </authorList>
    </citation>
    <scope>NUCLEOTIDE SEQUENCE [LARGE SCALE GENOMIC DNA]</scope>
    <source>
        <strain evidence="2">JCM 7686</strain>
    </source>
</reference>
<feature type="transmembrane region" description="Helical" evidence="1">
    <location>
        <begin position="170"/>
        <end position="190"/>
    </location>
</feature>
<feature type="transmembrane region" description="Helical" evidence="1">
    <location>
        <begin position="58"/>
        <end position="78"/>
    </location>
</feature>
<dbReference type="Proteomes" id="UP000015480">
    <property type="component" value="Chromosome"/>
</dbReference>
<accession>S5Y412</accession>
<feature type="transmembrane region" description="Helical" evidence="1">
    <location>
        <begin position="144"/>
        <end position="163"/>
    </location>
</feature>
<evidence type="ECO:0000313" key="3">
    <source>
        <dbReference type="Proteomes" id="UP000015480"/>
    </source>
</evidence>
<evidence type="ECO:0000313" key="2">
    <source>
        <dbReference type="EMBL" id="AGT10470.1"/>
    </source>
</evidence>
<feature type="transmembrane region" description="Helical" evidence="1">
    <location>
        <begin position="271"/>
        <end position="288"/>
    </location>
</feature>